<dbReference type="STRING" id="1907939.BKL49_06050"/>
<protein>
    <submittedName>
        <fullName evidence="1">Uncharacterized protein</fullName>
    </submittedName>
</protein>
<evidence type="ECO:0000313" key="1">
    <source>
        <dbReference type="EMBL" id="OOF59096.1"/>
    </source>
</evidence>
<dbReference type="EMBL" id="MLHQ01000011">
    <property type="protein sequence ID" value="OOF59096.1"/>
    <property type="molecule type" value="Genomic_DNA"/>
</dbReference>
<accession>A0A1V3JQL3</accession>
<name>A0A1V3JQL3_9PAST</name>
<gene>
    <name evidence="1" type="ORF">BKL49_06050</name>
</gene>
<organism evidence="1 2">
    <name type="scientific">Rodentibacter myodis</name>
    <dbReference type="NCBI Taxonomy" id="1907939"/>
    <lineage>
        <taxon>Bacteria</taxon>
        <taxon>Pseudomonadati</taxon>
        <taxon>Pseudomonadota</taxon>
        <taxon>Gammaproteobacteria</taxon>
        <taxon>Pasteurellales</taxon>
        <taxon>Pasteurellaceae</taxon>
        <taxon>Rodentibacter</taxon>
    </lineage>
</organism>
<dbReference type="AlphaFoldDB" id="A0A1V3JQL3"/>
<dbReference type="Proteomes" id="UP000188602">
    <property type="component" value="Unassembled WGS sequence"/>
</dbReference>
<sequence>MKQIDTAGVLSGTTATPLGSALLVNVDDETLERLMDNEEAKAILDKVEGFRSLNQDIEIILNRSKEIKKLKKEKGDDLMPKEKRELTEKEKKSLRKQVQEKLIKFATCIPVFMYLTDYCEHCLRDVITQLESRLFYKVTSLTQKDFELLVKLNVFNESLMNDVVYKFKRYEDSSSEYVKHTERVGLFSTIMPREEFDRRKKRGV</sequence>
<comment type="caution">
    <text evidence="1">The sequence shown here is derived from an EMBL/GenBank/DDBJ whole genome shotgun (WGS) entry which is preliminary data.</text>
</comment>
<evidence type="ECO:0000313" key="2">
    <source>
        <dbReference type="Proteomes" id="UP000188602"/>
    </source>
</evidence>
<proteinExistence type="predicted"/>
<keyword evidence="2" id="KW-1185">Reference proteome</keyword>
<reference evidence="1 2" key="1">
    <citation type="submission" date="2016-10" db="EMBL/GenBank/DDBJ databases">
        <title>Rodentibacter gen. nov. and new species.</title>
        <authorList>
            <person name="Christensen H."/>
        </authorList>
    </citation>
    <scope>NUCLEOTIDE SEQUENCE [LARGE SCALE GENOMIC DNA]</scope>
    <source>
        <strain evidence="1 2">Ac151</strain>
    </source>
</reference>